<evidence type="ECO:0000259" key="6">
    <source>
        <dbReference type="Pfam" id="PF08815"/>
    </source>
</evidence>
<keyword evidence="1" id="KW-0677">Repeat</keyword>
<evidence type="ECO:0000256" key="3">
    <source>
        <dbReference type="ARBA" id="ARBA00023163"/>
    </source>
</evidence>
<dbReference type="GO" id="GO:0016922">
    <property type="term" value="F:nuclear receptor binding"/>
    <property type="evidence" value="ECO:0007669"/>
    <property type="project" value="InterPro"/>
</dbReference>
<dbReference type="PANTHER" id="PTHR10684:SF2">
    <property type="entry name" value="NUCLEAR RECEPTOR COACTIVATOR 2"/>
    <property type="match status" value="1"/>
</dbReference>
<evidence type="ECO:0000313" key="7">
    <source>
        <dbReference type="Ensembl" id="ENSHHUP00000060019.1"/>
    </source>
</evidence>
<feature type="domain" description="Nuclear receptor coactivator Ncoa-type interlocking" evidence="6">
    <location>
        <begin position="1"/>
        <end position="38"/>
    </location>
</feature>
<dbReference type="Gene3D" id="6.10.140.20">
    <property type="entry name" value="Nuclear receptor coactivator, Ncoa-type, interlocking domain"/>
    <property type="match status" value="1"/>
</dbReference>
<reference evidence="7" key="2">
    <citation type="submission" date="2025-08" db="UniProtKB">
        <authorList>
            <consortium name="Ensembl"/>
        </authorList>
    </citation>
    <scope>IDENTIFICATION</scope>
</reference>
<dbReference type="PANTHER" id="PTHR10684">
    <property type="entry name" value="NUCLEAR RECEPTOR COACTIVATOR"/>
    <property type="match status" value="1"/>
</dbReference>
<keyword evidence="3" id="KW-0804">Transcription</keyword>
<dbReference type="GO" id="GO:0045944">
    <property type="term" value="P:positive regulation of transcription by RNA polymerase II"/>
    <property type="evidence" value="ECO:0007669"/>
    <property type="project" value="TreeGrafter"/>
</dbReference>
<organism evidence="7 8">
    <name type="scientific">Hucho hucho</name>
    <name type="common">huchen</name>
    <dbReference type="NCBI Taxonomy" id="62062"/>
    <lineage>
        <taxon>Eukaryota</taxon>
        <taxon>Metazoa</taxon>
        <taxon>Chordata</taxon>
        <taxon>Craniata</taxon>
        <taxon>Vertebrata</taxon>
        <taxon>Euteleostomi</taxon>
        <taxon>Actinopterygii</taxon>
        <taxon>Neopterygii</taxon>
        <taxon>Teleostei</taxon>
        <taxon>Protacanthopterygii</taxon>
        <taxon>Salmoniformes</taxon>
        <taxon>Salmonidae</taxon>
        <taxon>Salmoninae</taxon>
        <taxon>Hucho</taxon>
    </lineage>
</organism>
<dbReference type="Pfam" id="PF08815">
    <property type="entry name" value="Nuc_rec_co-act"/>
    <property type="match status" value="1"/>
</dbReference>
<evidence type="ECO:0000313" key="8">
    <source>
        <dbReference type="Proteomes" id="UP000314982"/>
    </source>
</evidence>
<dbReference type="InterPro" id="IPR017426">
    <property type="entry name" value="Nuclear_rcpt_coactivator"/>
</dbReference>
<evidence type="ECO:0000256" key="5">
    <source>
        <dbReference type="SAM" id="MobiDB-lite"/>
    </source>
</evidence>
<dbReference type="InterPro" id="IPR009110">
    <property type="entry name" value="Nuc_rcpt_coact"/>
</dbReference>
<sequence length="129" mass="13993">MSQLYTVLKDFDGLEEIDRALGIPTLMGQGQSVDLDQFSSDPSMLLDQKPPVYGQQHQQDPPPGSHLAQRGYHGPGSGRPMQDPPPSSHLAQRGYHGPGPGRPMQDPTGRAGNWQLGTSQFNFSTLRGS</sequence>
<keyword evidence="2" id="KW-0805">Transcription regulation</keyword>
<protein>
    <recommendedName>
        <fullName evidence="6">Nuclear receptor coactivator Ncoa-type interlocking domain-containing protein</fullName>
    </recommendedName>
</protein>
<reference evidence="7" key="3">
    <citation type="submission" date="2025-09" db="UniProtKB">
        <authorList>
            <consortium name="Ensembl"/>
        </authorList>
    </citation>
    <scope>IDENTIFICATION</scope>
</reference>
<proteinExistence type="predicted"/>
<dbReference type="Proteomes" id="UP000314982">
    <property type="component" value="Unassembled WGS sequence"/>
</dbReference>
<feature type="compositionally biased region" description="Polar residues" evidence="5">
    <location>
        <begin position="32"/>
        <end position="42"/>
    </location>
</feature>
<dbReference type="GO" id="GO:0032870">
    <property type="term" value="P:cellular response to hormone stimulus"/>
    <property type="evidence" value="ECO:0007669"/>
    <property type="project" value="TreeGrafter"/>
</dbReference>
<dbReference type="GO" id="GO:0005634">
    <property type="term" value="C:nucleus"/>
    <property type="evidence" value="ECO:0007669"/>
    <property type="project" value="InterPro"/>
</dbReference>
<evidence type="ECO:0000256" key="4">
    <source>
        <dbReference type="ARBA" id="ARBA00023242"/>
    </source>
</evidence>
<feature type="compositionally biased region" description="Polar residues" evidence="5">
    <location>
        <begin position="115"/>
        <end position="129"/>
    </location>
</feature>
<evidence type="ECO:0000256" key="2">
    <source>
        <dbReference type="ARBA" id="ARBA00023015"/>
    </source>
</evidence>
<dbReference type="STRING" id="62062.ENSHHUP00000060019"/>
<keyword evidence="8" id="KW-1185">Reference proteome</keyword>
<dbReference type="Ensembl" id="ENSHHUT00000062071.1">
    <property type="protein sequence ID" value="ENSHHUP00000060019.1"/>
    <property type="gene ID" value="ENSHHUG00000035636.1"/>
</dbReference>
<keyword evidence="4" id="KW-0539">Nucleus</keyword>
<dbReference type="SUPFAM" id="SSF69125">
    <property type="entry name" value="Nuclear receptor coactivator interlocking domain"/>
    <property type="match status" value="1"/>
</dbReference>
<name>A0A4W5PGU6_9TELE</name>
<dbReference type="InterPro" id="IPR037077">
    <property type="entry name" value="Nuc_rcpt_coact_Ncoa_int_sf"/>
</dbReference>
<reference evidence="8" key="1">
    <citation type="submission" date="2018-06" db="EMBL/GenBank/DDBJ databases">
        <title>Genome assembly of Danube salmon.</title>
        <authorList>
            <person name="Macqueen D.J."/>
            <person name="Gundappa M.K."/>
        </authorList>
    </citation>
    <scope>NUCLEOTIDE SEQUENCE [LARGE SCALE GENOMIC DNA]</scope>
</reference>
<evidence type="ECO:0000256" key="1">
    <source>
        <dbReference type="ARBA" id="ARBA00022737"/>
    </source>
</evidence>
<dbReference type="InterPro" id="IPR014920">
    <property type="entry name" value="Nuc_rcpt_coact_Ncoa-typ"/>
</dbReference>
<accession>A0A4W5PGU6</accession>
<dbReference type="GO" id="GO:0003713">
    <property type="term" value="F:transcription coactivator activity"/>
    <property type="evidence" value="ECO:0007669"/>
    <property type="project" value="InterPro"/>
</dbReference>
<dbReference type="AlphaFoldDB" id="A0A4W5PGU6"/>
<feature type="region of interest" description="Disordered" evidence="5">
    <location>
        <begin position="32"/>
        <end position="129"/>
    </location>
</feature>